<comment type="caution">
    <text evidence="2">The sequence shown here is derived from an EMBL/GenBank/DDBJ whole genome shotgun (WGS) entry which is preliminary data.</text>
</comment>
<feature type="transmembrane region" description="Helical" evidence="1">
    <location>
        <begin position="42"/>
        <end position="58"/>
    </location>
</feature>
<proteinExistence type="predicted"/>
<protein>
    <submittedName>
        <fullName evidence="2">Uncharacterized protein</fullName>
    </submittedName>
</protein>
<dbReference type="OrthoDB" id="312036at2157"/>
<evidence type="ECO:0000256" key="1">
    <source>
        <dbReference type="SAM" id="Phobius"/>
    </source>
</evidence>
<dbReference type="RefSeq" id="WP_209491970.1">
    <property type="nucleotide sequence ID" value="NZ_JAGGLC010000004.1"/>
</dbReference>
<keyword evidence="3" id="KW-1185">Reference proteome</keyword>
<name>A0A8T4GZ89_9EURY</name>
<dbReference type="Proteomes" id="UP000823736">
    <property type="component" value="Unassembled WGS sequence"/>
</dbReference>
<sequence length="92" mass="10225">MESTPSDRRRRSVRQLLFVIAGAHTGAFAGSALPRFGLPGEVVSAITVLVLFTLPFVVDENQRFSSAHESFALVNVDAKWEYVDPLFEKVMQ</sequence>
<gene>
    <name evidence="2" type="ORF">J2753_002113</name>
</gene>
<feature type="transmembrane region" description="Helical" evidence="1">
    <location>
        <begin position="16"/>
        <end position="36"/>
    </location>
</feature>
<keyword evidence="1" id="KW-0472">Membrane</keyword>
<keyword evidence="1" id="KW-0812">Transmembrane</keyword>
<keyword evidence="1" id="KW-1133">Transmembrane helix</keyword>
<organism evidence="2 3">
    <name type="scientific">Halolamina salifodinae</name>
    <dbReference type="NCBI Taxonomy" id="1202767"/>
    <lineage>
        <taxon>Archaea</taxon>
        <taxon>Methanobacteriati</taxon>
        <taxon>Methanobacteriota</taxon>
        <taxon>Stenosarchaea group</taxon>
        <taxon>Halobacteria</taxon>
        <taxon>Halobacteriales</taxon>
        <taxon>Haloferacaceae</taxon>
    </lineage>
</organism>
<evidence type="ECO:0000313" key="2">
    <source>
        <dbReference type="EMBL" id="MBP1987612.1"/>
    </source>
</evidence>
<evidence type="ECO:0000313" key="3">
    <source>
        <dbReference type="Proteomes" id="UP000823736"/>
    </source>
</evidence>
<dbReference type="AlphaFoldDB" id="A0A8T4GZ89"/>
<accession>A0A8T4GZ89</accession>
<reference evidence="2" key="1">
    <citation type="submission" date="2021-03" db="EMBL/GenBank/DDBJ databases">
        <title>Genomic Encyclopedia of Type Strains, Phase IV (KMG-IV): sequencing the most valuable type-strain genomes for metagenomic binning, comparative biology and taxonomic classification.</title>
        <authorList>
            <person name="Goeker M."/>
        </authorList>
    </citation>
    <scope>NUCLEOTIDE SEQUENCE</scope>
    <source>
        <strain evidence="2">DSM 26232</strain>
    </source>
</reference>
<dbReference type="EMBL" id="JAGGLC010000004">
    <property type="protein sequence ID" value="MBP1987612.1"/>
    <property type="molecule type" value="Genomic_DNA"/>
</dbReference>